<dbReference type="HOGENOM" id="CLU_057411_1_1_1"/>
<organism evidence="10 11">
    <name type="scientific">Kuraishia capsulata CBS 1993</name>
    <dbReference type="NCBI Taxonomy" id="1382522"/>
    <lineage>
        <taxon>Eukaryota</taxon>
        <taxon>Fungi</taxon>
        <taxon>Dikarya</taxon>
        <taxon>Ascomycota</taxon>
        <taxon>Saccharomycotina</taxon>
        <taxon>Pichiomycetes</taxon>
        <taxon>Pichiales</taxon>
        <taxon>Pichiaceae</taxon>
        <taxon>Kuraishia</taxon>
    </lineage>
</organism>
<dbReference type="GeneID" id="34523189"/>
<dbReference type="InterPro" id="IPR012762">
    <property type="entry name" value="Ubiq_biosynth_COQ9"/>
</dbReference>
<dbReference type="InterPro" id="IPR013718">
    <property type="entry name" value="COQ9_C"/>
</dbReference>
<dbReference type="UniPathway" id="UPA00232"/>
<comment type="subcellular location">
    <subcellularLocation>
        <location evidence="1 8">Mitochondrion</location>
    </subcellularLocation>
</comment>
<comment type="similarity">
    <text evidence="3 8">Belongs to the COQ9 family.</text>
</comment>
<dbReference type="Pfam" id="PF08511">
    <property type="entry name" value="COQ9"/>
    <property type="match status" value="1"/>
</dbReference>
<gene>
    <name evidence="10" type="ORF">KUCA_T00005811001</name>
</gene>
<keyword evidence="7 8" id="KW-0496">Mitochondrion</keyword>
<dbReference type="Proteomes" id="UP000019384">
    <property type="component" value="Unassembled WGS sequence"/>
</dbReference>
<comment type="pathway">
    <text evidence="2 8">Cofactor biosynthesis; ubiquinone biosynthesis.</text>
</comment>
<keyword evidence="11" id="KW-1185">Reference proteome</keyword>
<dbReference type="OrthoDB" id="619536at2759"/>
<evidence type="ECO:0000313" key="11">
    <source>
        <dbReference type="Proteomes" id="UP000019384"/>
    </source>
</evidence>
<dbReference type="RefSeq" id="XP_022461801.1">
    <property type="nucleotide sequence ID" value="XM_022602752.1"/>
</dbReference>
<evidence type="ECO:0000256" key="2">
    <source>
        <dbReference type="ARBA" id="ARBA00004749"/>
    </source>
</evidence>
<dbReference type="GO" id="GO:0032991">
    <property type="term" value="C:protein-containing complex"/>
    <property type="evidence" value="ECO:0007669"/>
    <property type="project" value="EnsemblFungi"/>
</dbReference>
<dbReference type="EMBL" id="HG793131">
    <property type="protein sequence ID" value="CDK29818.1"/>
    <property type="molecule type" value="Genomic_DNA"/>
</dbReference>
<evidence type="ECO:0000256" key="8">
    <source>
        <dbReference type="RuleBase" id="RU366063"/>
    </source>
</evidence>
<protein>
    <recommendedName>
        <fullName evidence="8">Ubiquinone biosynthesis protein</fullName>
    </recommendedName>
</protein>
<comment type="function">
    <text evidence="8">Membrane-associated protein that warps the membrane surface to access and bind aromatic isoprenes with high specificity, including ubiquinone (CoQ) isoprene intermediates and presents them directly to Coq7, therefore facilitating the Coq7-mediated hydroxylase step. Participates in the biosynthesis of coenzyme Q, also named ubiquinone, an essential lipid-soluble electron transporter for aerobic cellular respiration.</text>
</comment>
<accession>W6MTM7</accession>
<feature type="domain" description="COQ9 C-terminal" evidence="9">
    <location>
        <begin position="136"/>
        <end position="205"/>
    </location>
</feature>
<dbReference type="STRING" id="1382522.W6MTM7"/>
<keyword evidence="5" id="KW-0809">Transit peptide</keyword>
<evidence type="ECO:0000256" key="3">
    <source>
        <dbReference type="ARBA" id="ARBA00010766"/>
    </source>
</evidence>
<evidence type="ECO:0000256" key="1">
    <source>
        <dbReference type="ARBA" id="ARBA00004173"/>
    </source>
</evidence>
<evidence type="ECO:0000259" key="9">
    <source>
        <dbReference type="Pfam" id="PF08511"/>
    </source>
</evidence>
<dbReference type="GO" id="GO:0008289">
    <property type="term" value="F:lipid binding"/>
    <property type="evidence" value="ECO:0007669"/>
    <property type="project" value="UniProtKB-UniRule"/>
</dbReference>
<evidence type="ECO:0000256" key="5">
    <source>
        <dbReference type="ARBA" id="ARBA00022946"/>
    </source>
</evidence>
<dbReference type="PANTHER" id="PTHR21427:SF19">
    <property type="entry name" value="UBIQUINONE BIOSYNTHESIS PROTEIN COQ9, MITOCHONDRIAL"/>
    <property type="match status" value="1"/>
</dbReference>
<evidence type="ECO:0000313" key="10">
    <source>
        <dbReference type="EMBL" id="CDK29818.1"/>
    </source>
</evidence>
<proteinExistence type="inferred from homology"/>
<evidence type="ECO:0000256" key="4">
    <source>
        <dbReference type="ARBA" id="ARBA00022688"/>
    </source>
</evidence>
<reference evidence="10" key="2">
    <citation type="submission" date="2014-02" db="EMBL/GenBank/DDBJ databases">
        <title>Complete DNA sequence of /Kuraishia capsulata/ illustrates novel genomic features among budding yeasts (/Saccharomycotina/).</title>
        <authorList>
            <person name="Morales L."/>
            <person name="Noel B."/>
            <person name="Porcel B."/>
            <person name="Marcet-Houben M."/>
            <person name="Hullo M-F."/>
            <person name="Sacerdot C."/>
            <person name="Tekaia F."/>
            <person name="Leh-Louis V."/>
            <person name="Despons L."/>
            <person name="Khanna V."/>
            <person name="Aury J-M."/>
            <person name="Barbe V."/>
            <person name="Couloux A."/>
            <person name="Labadie K."/>
            <person name="Pelletier E."/>
            <person name="Souciet J-L."/>
            <person name="Boekhout T."/>
            <person name="Gabaldon T."/>
            <person name="Wincker P."/>
            <person name="Dujon B."/>
        </authorList>
    </citation>
    <scope>NUCLEOTIDE SEQUENCE</scope>
    <source>
        <strain evidence="10">CBS 1993</strain>
    </source>
</reference>
<keyword evidence="6 8" id="KW-0446">Lipid-binding</keyword>
<dbReference type="Gene3D" id="1.10.357.10">
    <property type="entry name" value="Tetracycline Repressor, domain 2"/>
    <property type="match status" value="1"/>
</dbReference>
<keyword evidence="4 8" id="KW-0831">Ubiquinone biosynthesis</keyword>
<dbReference type="AlphaFoldDB" id="W6MTM7"/>
<dbReference type="GO" id="GO:0006744">
    <property type="term" value="P:ubiquinone biosynthetic process"/>
    <property type="evidence" value="ECO:0007669"/>
    <property type="project" value="UniProtKB-UniRule"/>
</dbReference>
<evidence type="ECO:0000256" key="7">
    <source>
        <dbReference type="ARBA" id="ARBA00023128"/>
    </source>
</evidence>
<sequence length="234" mass="25877">MLANSFRRLYHSGAHVNPTIITDTIQTKVLAAALSHVPTTGFTERSIDLALNDLSLSPGVRSSFNFSHGPVMSLVLHHLKTQRVRLQQNHVAVIDGAKDEYGALLKLVQFRLLGNEAVLPHYHEALATIILPSNVASSLEELHALSDDLSWYAGDASNDFKWYAKRLSLSMAYVEAELFQLGDKSEGFKDTLEFVASKLDAVDKCGTAYNDVEEWGVFSLMSFVNLLKSQLVRG</sequence>
<dbReference type="GO" id="GO:0005743">
    <property type="term" value="C:mitochondrial inner membrane"/>
    <property type="evidence" value="ECO:0007669"/>
    <property type="project" value="EnsemblFungi"/>
</dbReference>
<dbReference type="PANTHER" id="PTHR21427">
    <property type="entry name" value="UBIQUINONE BIOSYNTHESIS PROTEIN COQ9, MITOCHONDRIAL"/>
    <property type="match status" value="1"/>
</dbReference>
<evidence type="ECO:0000256" key="6">
    <source>
        <dbReference type="ARBA" id="ARBA00023121"/>
    </source>
</evidence>
<reference evidence="10" key="1">
    <citation type="submission" date="2013-12" db="EMBL/GenBank/DDBJ databases">
        <authorList>
            <person name="Genoscope - CEA"/>
        </authorList>
    </citation>
    <scope>NUCLEOTIDE SEQUENCE</scope>
    <source>
        <strain evidence="10">CBS 1993</strain>
    </source>
</reference>
<dbReference type="NCBIfam" id="TIGR02396">
    <property type="entry name" value="diverge_rpsU"/>
    <property type="match status" value="1"/>
</dbReference>
<name>W6MTM7_9ASCO</name>